<comment type="caution">
    <text evidence="2">The sequence shown here is derived from an EMBL/GenBank/DDBJ whole genome shotgun (WGS) entry which is preliminary data.</text>
</comment>
<name>A0ABW2CI83_9ACTN</name>
<dbReference type="EMBL" id="JBHSXS010000008">
    <property type="protein sequence ID" value="MFC6881432.1"/>
    <property type="molecule type" value="Genomic_DNA"/>
</dbReference>
<dbReference type="InterPro" id="IPR011051">
    <property type="entry name" value="RmlC_Cupin_sf"/>
</dbReference>
<protein>
    <submittedName>
        <fullName evidence="2">Cupin domain-containing protein</fullName>
    </submittedName>
</protein>
<reference evidence="3" key="1">
    <citation type="journal article" date="2019" name="Int. J. Syst. Evol. Microbiol.">
        <title>The Global Catalogue of Microorganisms (GCM) 10K type strain sequencing project: providing services to taxonomists for standard genome sequencing and annotation.</title>
        <authorList>
            <consortium name="The Broad Institute Genomics Platform"/>
            <consortium name="The Broad Institute Genome Sequencing Center for Infectious Disease"/>
            <person name="Wu L."/>
            <person name="Ma J."/>
        </authorList>
    </citation>
    <scope>NUCLEOTIDE SEQUENCE [LARGE SCALE GENOMIC DNA]</scope>
    <source>
        <strain evidence="3">JCM 3369</strain>
    </source>
</reference>
<feature type="domain" description="Cupin type-2" evidence="1">
    <location>
        <begin position="73"/>
        <end position="141"/>
    </location>
</feature>
<dbReference type="RefSeq" id="WP_378063342.1">
    <property type="nucleotide sequence ID" value="NZ_JBHSXS010000008.1"/>
</dbReference>
<dbReference type="Gene3D" id="2.60.120.10">
    <property type="entry name" value="Jelly Rolls"/>
    <property type="match status" value="1"/>
</dbReference>
<organism evidence="2 3">
    <name type="scientific">Actinomadura yumaensis</name>
    <dbReference type="NCBI Taxonomy" id="111807"/>
    <lineage>
        <taxon>Bacteria</taxon>
        <taxon>Bacillati</taxon>
        <taxon>Actinomycetota</taxon>
        <taxon>Actinomycetes</taxon>
        <taxon>Streptosporangiales</taxon>
        <taxon>Thermomonosporaceae</taxon>
        <taxon>Actinomadura</taxon>
    </lineage>
</organism>
<keyword evidence="3" id="KW-1185">Reference proteome</keyword>
<evidence type="ECO:0000259" key="1">
    <source>
        <dbReference type="Pfam" id="PF07883"/>
    </source>
</evidence>
<dbReference type="InterPro" id="IPR014710">
    <property type="entry name" value="RmlC-like_jellyroll"/>
</dbReference>
<accession>A0ABW2CI83</accession>
<dbReference type="InterPro" id="IPR047142">
    <property type="entry name" value="OryJ/VirC-like"/>
</dbReference>
<evidence type="ECO:0000313" key="2">
    <source>
        <dbReference type="EMBL" id="MFC6881432.1"/>
    </source>
</evidence>
<gene>
    <name evidence="2" type="ORF">ACFQKB_16810</name>
</gene>
<dbReference type="InterPro" id="IPR013096">
    <property type="entry name" value="Cupin_2"/>
</dbReference>
<sequence length="167" mass="18140">MRTFRRIVTGHDPDGRSTVVEDRECPHVETTANATVTNLWLHEGSPSNATPYRDPIGPGVPLAPPSRGSVLRVVEFPPHEPGATAYVHRTDSLDYAYVIDGAIYSVLDSGETLMRPGDVLIQRGTNHAWDNRSDKPCTILFALLSATPLHPPSPARASTNQPNTPTP</sequence>
<dbReference type="PANTHER" id="PTHR36156">
    <property type="entry name" value="SLR2101 PROTEIN"/>
    <property type="match status" value="1"/>
</dbReference>
<dbReference type="Proteomes" id="UP001596380">
    <property type="component" value="Unassembled WGS sequence"/>
</dbReference>
<proteinExistence type="predicted"/>
<dbReference type="CDD" id="cd02231">
    <property type="entry name" value="cupin_BLL6423-like"/>
    <property type="match status" value="1"/>
</dbReference>
<evidence type="ECO:0000313" key="3">
    <source>
        <dbReference type="Proteomes" id="UP001596380"/>
    </source>
</evidence>
<dbReference type="SUPFAM" id="SSF51182">
    <property type="entry name" value="RmlC-like cupins"/>
    <property type="match status" value="1"/>
</dbReference>
<dbReference type="Pfam" id="PF07883">
    <property type="entry name" value="Cupin_2"/>
    <property type="match status" value="1"/>
</dbReference>
<dbReference type="PANTHER" id="PTHR36156:SF2">
    <property type="entry name" value="CUPIN TYPE-2 DOMAIN-CONTAINING PROTEIN"/>
    <property type="match status" value="1"/>
</dbReference>